<evidence type="ECO:0000256" key="1">
    <source>
        <dbReference type="ARBA" id="ARBA00023015"/>
    </source>
</evidence>
<evidence type="ECO:0000313" key="6">
    <source>
        <dbReference type="EMBL" id="MFC4856593.1"/>
    </source>
</evidence>
<dbReference type="InterPro" id="IPR036271">
    <property type="entry name" value="Tet_transcr_reg_TetR-rel_C_sf"/>
</dbReference>
<dbReference type="PANTHER" id="PTHR30055:SF234">
    <property type="entry name" value="HTH-TYPE TRANSCRIPTIONAL REGULATOR BETI"/>
    <property type="match status" value="1"/>
</dbReference>
<comment type="caution">
    <text evidence="6">The sequence shown here is derived from an EMBL/GenBank/DDBJ whole genome shotgun (WGS) entry which is preliminary data.</text>
</comment>
<gene>
    <name evidence="6" type="ORF">ACFPCV_24070</name>
</gene>
<dbReference type="RefSeq" id="WP_378058555.1">
    <property type="nucleotide sequence ID" value="NZ_JBHSIS010000010.1"/>
</dbReference>
<dbReference type="PANTHER" id="PTHR30055">
    <property type="entry name" value="HTH-TYPE TRANSCRIPTIONAL REGULATOR RUTR"/>
    <property type="match status" value="1"/>
</dbReference>
<dbReference type="Pfam" id="PF21597">
    <property type="entry name" value="TetR_C_43"/>
    <property type="match status" value="1"/>
</dbReference>
<feature type="DNA-binding region" description="H-T-H motif" evidence="4">
    <location>
        <begin position="28"/>
        <end position="47"/>
    </location>
</feature>
<keyword evidence="3" id="KW-0804">Transcription</keyword>
<dbReference type="Gene3D" id="1.10.357.10">
    <property type="entry name" value="Tetracycline Repressor, domain 2"/>
    <property type="match status" value="1"/>
</dbReference>
<dbReference type="InterPro" id="IPR049445">
    <property type="entry name" value="TetR_SbtR-like_C"/>
</dbReference>
<evidence type="ECO:0000259" key="5">
    <source>
        <dbReference type="PROSITE" id="PS50977"/>
    </source>
</evidence>
<keyword evidence="1" id="KW-0805">Transcription regulation</keyword>
<organism evidence="6 7">
    <name type="scientific">Actinophytocola glycyrrhizae</name>
    <dbReference type="NCBI Taxonomy" id="2044873"/>
    <lineage>
        <taxon>Bacteria</taxon>
        <taxon>Bacillati</taxon>
        <taxon>Actinomycetota</taxon>
        <taxon>Actinomycetes</taxon>
        <taxon>Pseudonocardiales</taxon>
        <taxon>Pseudonocardiaceae</taxon>
    </lineage>
</organism>
<keyword evidence="2 4" id="KW-0238">DNA-binding</keyword>
<protein>
    <submittedName>
        <fullName evidence="6">TetR/AcrR family transcriptional regulator</fullName>
    </submittedName>
</protein>
<dbReference type="Pfam" id="PF00440">
    <property type="entry name" value="TetR_N"/>
    <property type="match status" value="1"/>
</dbReference>
<dbReference type="InterPro" id="IPR050109">
    <property type="entry name" value="HTH-type_TetR-like_transc_reg"/>
</dbReference>
<evidence type="ECO:0000313" key="7">
    <source>
        <dbReference type="Proteomes" id="UP001595859"/>
    </source>
</evidence>
<feature type="domain" description="HTH tetR-type" evidence="5">
    <location>
        <begin position="6"/>
        <end position="65"/>
    </location>
</feature>
<accession>A0ABV9S703</accession>
<dbReference type="SUPFAM" id="SSF48498">
    <property type="entry name" value="Tetracyclin repressor-like, C-terminal domain"/>
    <property type="match status" value="1"/>
</dbReference>
<proteinExistence type="predicted"/>
<dbReference type="PRINTS" id="PR00455">
    <property type="entry name" value="HTHTETR"/>
</dbReference>
<dbReference type="InterPro" id="IPR009057">
    <property type="entry name" value="Homeodomain-like_sf"/>
</dbReference>
<evidence type="ECO:0000256" key="3">
    <source>
        <dbReference type="ARBA" id="ARBA00023163"/>
    </source>
</evidence>
<reference evidence="7" key="1">
    <citation type="journal article" date="2019" name="Int. J. Syst. Evol. Microbiol.">
        <title>The Global Catalogue of Microorganisms (GCM) 10K type strain sequencing project: providing services to taxonomists for standard genome sequencing and annotation.</title>
        <authorList>
            <consortium name="The Broad Institute Genomics Platform"/>
            <consortium name="The Broad Institute Genome Sequencing Center for Infectious Disease"/>
            <person name="Wu L."/>
            <person name="Ma J."/>
        </authorList>
    </citation>
    <scope>NUCLEOTIDE SEQUENCE [LARGE SCALE GENOMIC DNA]</scope>
    <source>
        <strain evidence="7">ZS-22-S1</strain>
    </source>
</reference>
<dbReference type="EMBL" id="JBHSIS010000010">
    <property type="protein sequence ID" value="MFC4856593.1"/>
    <property type="molecule type" value="Genomic_DNA"/>
</dbReference>
<evidence type="ECO:0000256" key="2">
    <source>
        <dbReference type="ARBA" id="ARBA00023125"/>
    </source>
</evidence>
<keyword evidence="7" id="KW-1185">Reference proteome</keyword>
<evidence type="ECO:0000256" key="4">
    <source>
        <dbReference type="PROSITE-ProRule" id="PRU00335"/>
    </source>
</evidence>
<dbReference type="SUPFAM" id="SSF46689">
    <property type="entry name" value="Homeodomain-like"/>
    <property type="match status" value="1"/>
</dbReference>
<dbReference type="Proteomes" id="UP001595859">
    <property type="component" value="Unassembled WGS sequence"/>
</dbReference>
<dbReference type="PROSITE" id="PS50977">
    <property type="entry name" value="HTH_TETR_2"/>
    <property type="match status" value="1"/>
</dbReference>
<name>A0ABV9S703_9PSEU</name>
<sequence>MRADARRNYERIVATAREVFHEHGVTAPLDDVVKRAGVGAGTLYRHFPTREVLVEAVYRSEIEEIAEQAYALAGELSAEDAVREWFRELIRFHIERSGLAFALKAVIDEDSETFLYCKQKLRDAAWALLEPAQAVGAVRPDLEPVDLMRLSHGIGAAARFADEASRDRMLSVLMEGLKP</sequence>
<dbReference type="InterPro" id="IPR001647">
    <property type="entry name" value="HTH_TetR"/>
</dbReference>